<feature type="region of interest" description="Disordered" evidence="1">
    <location>
        <begin position="209"/>
        <end position="239"/>
    </location>
</feature>
<feature type="compositionally biased region" description="Basic and acidic residues" evidence="1">
    <location>
        <begin position="8"/>
        <end position="20"/>
    </location>
</feature>
<organism evidence="2">
    <name type="scientific">Lygus hesperus</name>
    <name type="common">Western plant bug</name>
    <dbReference type="NCBI Taxonomy" id="30085"/>
    <lineage>
        <taxon>Eukaryota</taxon>
        <taxon>Metazoa</taxon>
        <taxon>Ecdysozoa</taxon>
        <taxon>Arthropoda</taxon>
        <taxon>Hexapoda</taxon>
        <taxon>Insecta</taxon>
        <taxon>Pterygota</taxon>
        <taxon>Neoptera</taxon>
        <taxon>Paraneoptera</taxon>
        <taxon>Hemiptera</taxon>
        <taxon>Heteroptera</taxon>
        <taxon>Panheteroptera</taxon>
        <taxon>Cimicomorpha</taxon>
        <taxon>Miridae</taxon>
        <taxon>Mirini</taxon>
        <taxon>Lygus</taxon>
    </lineage>
</organism>
<dbReference type="AlphaFoldDB" id="A0A146KWL1"/>
<reference evidence="2" key="1">
    <citation type="journal article" date="2016" name="Gigascience">
        <title>De novo construction of an expanded transcriptome assembly for the western tarnished plant bug, Lygus hesperus.</title>
        <authorList>
            <person name="Tassone E.E."/>
            <person name="Geib S.M."/>
            <person name="Hall B."/>
            <person name="Fabrick J.A."/>
            <person name="Brent C.S."/>
            <person name="Hull J.J."/>
        </authorList>
    </citation>
    <scope>NUCLEOTIDE SEQUENCE</scope>
</reference>
<feature type="compositionally biased region" description="Low complexity" evidence="1">
    <location>
        <begin position="168"/>
        <end position="179"/>
    </location>
</feature>
<feature type="region of interest" description="Disordered" evidence="1">
    <location>
        <begin position="100"/>
        <end position="125"/>
    </location>
</feature>
<feature type="region of interest" description="Disordered" evidence="1">
    <location>
        <begin position="1"/>
        <end position="73"/>
    </location>
</feature>
<feature type="non-terminal residue" evidence="2">
    <location>
        <position position="1"/>
    </location>
</feature>
<feature type="region of interest" description="Disordered" evidence="1">
    <location>
        <begin position="167"/>
        <end position="186"/>
    </location>
</feature>
<evidence type="ECO:0000313" key="2">
    <source>
        <dbReference type="EMBL" id="JAQ00015.1"/>
    </source>
</evidence>
<accession>A0A146KWL1</accession>
<sequence length="239" mass="25571">QQQQQQQRVEEGARVDDGRRAVGVKSNSVATADAAKDTKGAGDGAPETDSRMAQLQNELKSPSHRDKLQKQKNKQLYMLQKNHELLRRKSMLSVDCNYEVGGSQSPLKAETTKDNRKCSKSHSHSNVPVQAAAGAHRKVPCQPSDGAPSPIASNCILEPLPMQPLLDTSPSLSIGTSPSITPPSLEPAARGYVDSVYPPCTVVPPVQEIRNQQQSPRRASILHMGEAANANAGTGADPA</sequence>
<protein>
    <submittedName>
        <fullName evidence="2">Uncharacterized protein</fullName>
    </submittedName>
</protein>
<feature type="compositionally biased region" description="Low complexity" evidence="1">
    <location>
        <begin position="227"/>
        <end position="239"/>
    </location>
</feature>
<name>A0A146KWL1_LYGHE</name>
<gene>
    <name evidence="2" type="ORF">g.92321</name>
</gene>
<evidence type="ECO:0000256" key="1">
    <source>
        <dbReference type="SAM" id="MobiDB-lite"/>
    </source>
</evidence>
<feature type="compositionally biased region" description="Polar residues" evidence="1">
    <location>
        <begin position="51"/>
        <end position="60"/>
    </location>
</feature>
<proteinExistence type="predicted"/>
<dbReference type="EMBL" id="GDHC01018614">
    <property type="protein sequence ID" value="JAQ00015.1"/>
    <property type="molecule type" value="Transcribed_RNA"/>
</dbReference>